<reference evidence="2 3" key="1">
    <citation type="submission" date="2017-02" db="EMBL/GenBank/DDBJ databases">
        <authorList>
            <person name="Peterson S.W."/>
        </authorList>
    </citation>
    <scope>NUCLEOTIDE SEQUENCE [LARGE SCALE GENOMIC DNA]</scope>
    <source>
        <strain evidence="2 3">VKM Ac-2059</strain>
    </source>
</reference>
<dbReference type="Pfam" id="PF00480">
    <property type="entry name" value="ROK"/>
    <property type="match status" value="1"/>
</dbReference>
<comment type="similarity">
    <text evidence="1">Belongs to the ROK (NagC/XylR) family.</text>
</comment>
<evidence type="ECO:0000313" key="3">
    <source>
        <dbReference type="Proteomes" id="UP000190857"/>
    </source>
</evidence>
<sequence length="400" mass="41480">MSTSELFRTPPRHAPQNVEILGPLRSGRATSRAALAKATGLSPSTVASRVEDLIAQGHIVEVGHGESRGGRRPRHLEIRGDAGLVGCIDLGVDRATFGLIDFAGNLVGERHLDLDIAAGPHDVLSFAVAQLVDMVEQSDVPSHTRLRGISVGVPGPVSSTTSRIVAPSRMPGWNGVSVAEVVQRDIQLPVVVNNDANLMAAGELLDADEAAAFANQVFVKVGSGIGCGIVSGGELYTGSNGWAGDISHVSVPGAAAVPCSCGRTGCLDALASGNALVREMQLAGHDVHTVEAMITLARDSHPLATRLLRNAGVMTGGVLATIVNFFNPDRLVLGGVLADSAVFVAGVRSTLYADCLPMATEQLTVEVTRHQGTGGLRGAARMFLDRVFSTEGLPPLTPAP</sequence>
<gene>
    <name evidence="2" type="ORF">SAMN06309945_0350</name>
</gene>
<dbReference type="InterPro" id="IPR036388">
    <property type="entry name" value="WH-like_DNA-bd_sf"/>
</dbReference>
<evidence type="ECO:0000313" key="2">
    <source>
        <dbReference type="EMBL" id="SKC37606.1"/>
    </source>
</evidence>
<dbReference type="STRING" id="123320.SAMN06309945_0350"/>
<dbReference type="Proteomes" id="UP000190857">
    <property type="component" value="Unassembled WGS sequence"/>
</dbReference>
<protein>
    <submittedName>
        <fullName evidence="2">Sugar kinase of the NBD/HSP70 family, may contain an N-terminal HTH domain</fullName>
    </submittedName>
</protein>
<dbReference type="SUPFAM" id="SSF53067">
    <property type="entry name" value="Actin-like ATPase domain"/>
    <property type="match status" value="1"/>
</dbReference>
<keyword evidence="3" id="KW-1185">Reference proteome</keyword>
<dbReference type="InterPro" id="IPR000600">
    <property type="entry name" value="ROK"/>
</dbReference>
<keyword evidence="2" id="KW-0418">Kinase</keyword>
<dbReference type="SUPFAM" id="SSF46785">
    <property type="entry name" value="Winged helix' DNA-binding domain"/>
    <property type="match status" value="1"/>
</dbReference>
<accession>A0A1T5IEI0</accession>
<dbReference type="EMBL" id="FUZP01000001">
    <property type="protein sequence ID" value="SKC37606.1"/>
    <property type="molecule type" value="Genomic_DNA"/>
</dbReference>
<evidence type="ECO:0000256" key="1">
    <source>
        <dbReference type="ARBA" id="ARBA00006479"/>
    </source>
</evidence>
<dbReference type="InterPro" id="IPR043129">
    <property type="entry name" value="ATPase_NBD"/>
</dbReference>
<dbReference type="InterPro" id="IPR019885">
    <property type="entry name" value="Tscrpt_reg_HTH_AsnC-type_CS"/>
</dbReference>
<dbReference type="RefSeq" id="WP_079726582.1">
    <property type="nucleotide sequence ID" value="NZ_FUZP01000001.1"/>
</dbReference>
<proteinExistence type="inferred from homology"/>
<dbReference type="PANTHER" id="PTHR18964:SF173">
    <property type="entry name" value="GLUCOKINASE"/>
    <property type="match status" value="1"/>
</dbReference>
<dbReference type="AlphaFoldDB" id="A0A1T5IEI0"/>
<dbReference type="GO" id="GO:0016301">
    <property type="term" value="F:kinase activity"/>
    <property type="evidence" value="ECO:0007669"/>
    <property type="project" value="UniProtKB-KW"/>
</dbReference>
<dbReference type="InterPro" id="IPR036390">
    <property type="entry name" value="WH_DNA-bd_sf"/>
</dbReference>
<name>A0A1T5IEI0_9MICO</name>
<dbReference type="OrthoDB" id="3189808at2"/>
<organism evidence="2 3">
    <name type="scientific">Okibacterium fritillariae</name>
    <dbReference type="NCBI Taxonomy" id="123320"/>
    <lineage>
        <taxon>Bacteria</taxon>
        <taxon>Bacillati</taxon>
        <taxon>Actinomycetota</taxon>
        <taxon>Actinomycetes</taxon>
        <taxon>Micrococcales</taxon>
        <taxon>Microbacteriaceae</taxon>
        <taxon>Okibacterium</taxon>
    </lineage>
</organism>
<dbReference type="PANTHER" id="PTHR18964">
    <property type="entry name" value="ROK (REPRESSOR, ORF, KINASE) FAMILY"/>
    <property type="match status" value="1"/>
</dbReference>
<dbReference type="Pfam" id="PF13412">
    <property type="entry name" value="HTH_24"/>
    <property type="match status" value="1"/>
</dbReference>
<dbReference type="PROSITE" id="PS00519">
    <property type="entry name" value="HTH_ASNC_1"/>
    <property type="match status" value="1"/>
</dbReference>
<dbReference type="Gene3D" id="1.10.10.10">
    <property type="entry name" value="Winged helix-like DNA-binding domain superfamily/Winged helix DNA-binding domain"/>
    <property type="match status" value="1"/>
</dbReference>
<keyword evidence="2" id="KW-0808">Transferase</keyword>
<dbReference type="Gene3D" id="3.30.420.40">
    <property type="match status" value="2"/>
</dbReference>